<feature type="compositionally biased region" description="Basic and acidic residues" evidence="1">
    <location>
        <begin position="145"/>
        <end position="166"/>
    </location>
</feature>
<evidence type="ECO:0000313" key="2">
    <source>
        <dbReference type="EMBL" id="ABL94285.1"/>
    </source>
</evidence>
<feature type="region of interest" description="Disordered" evidence="1">
    <location>
        <begin position="115"/>
        <end position="166"/>
    </location>
</feature>
<evidence type="ECO:0000256" key="1">
    <source>
        <dbReference type="SAM" id="MobiDB-lite"/>
    </source>
</evidence>
<sequence length="331" mass="36246">MRPHVCGSECGVIAARPDGLCFVVTLRLWRLRSSSLRGATDGGGLRADDHTRGPRLAVVPHPPAPQPHVPHLLRGEARVRVVAAERACQHLRVGHAEPGAGGSADQRPPRVLAAFTTEQRGHLRPGRDVADGPRRRRRRGVEAPVVHDEPQRNRESHPLRRAGGEDHDVGVLERRADRRGGQLGQRAGGRRGTPLRRLCVRVVTQRAVIPRDGPAGRHPVGVVTGGRRHTPHGQRAQPEPLRAVIGDDDDVAAGQIRGARRNRDDTWRRGGVSALECGSHRHQHDVAVDDGGQGGTRRGRRQVGHRARRHVAGDHIREGQIGIKPCLRWTR</sequence>
<dbReference type="HOGENOM" id="CLU_838935_0_0_11"/>
<dbReference type="KEGG" id="mkm:Mkms_5096"/>
<organism evidence="2">
    <name type="scientific">Mycobacterium sp. (strain KMS)</name>
    <dbReference type="NCBI Taxonomy" id="189918"/>
    <lineage>
        <taxon>Bacteria</taxon>
        <taxon>Bacillati</taxon>
        <taxon>Actinomycetota</taxon>
        <taxon>Actinomycetes</taxon>
        <taxon>Mycobacteriales</taxon>
        <taxon>Mycobacteriaceae</taxon>
        <taxon>Mycobacterium</taxon>
    </lineage>
</organism>
<name>A1UN77_MYCSK</name>
<protein>
    <submittedName>
        <fullName evidence="2">Uncharacterized protein</fullName>
    </submittedName>
</protein>
<feature type="compositionally biased region" description="Basic and acidic residues" evidence="1">
    <location>
        <begin position="119"/>
        <end position="133"/>
    </location>
</feature>
<reference evidence="2" key="1">
    <citation type="submission" date="2006-12" db="EMBL/GenBank/DDBJ databases">
        <title>Complete sequence of chromosome of Mycobacterium sp. KMS.</title>
        <authorList>
            <consortium name="US DOE Joint Genome Institute"/>
            <person name="Copeland A."/>
            <person name="Lucas S."/>
            <person name="Lapidus A."/>
            <person name="Barry K."/>
            <person name="Detter J.C."/>
            <person name="Glavina del Rio T."/>
            <person name="Hammon N."/>
            <person name="Israni S."/>
            <person name="Dalin E."/>
            <person name="Tice H."/>
            <person name="Pitluck S."/>
            <person name="Kiss H."/>
            <person name="Brettin T."/>
            <person name="Bruce D."/>
            <person name="Han C."/>
            <person name="Tapia R."/>
            <person name="Gilna P."/>
            <person name="Schmutz J."/>
            <person name="Larimer F."/>
            <person name="Land M."/>
            <person name="Hauser L."/>
            <person name="Kyrpides N."/>
            <person name="Mikhailova N."/>
            <person name="Miller C.D."/>
            <person name="Richardson P."/>
        </authorList>
    </citation>
    <scope>NUCLEOTIDE SEQUENCE [LARGE SCALE GENOMIC DNA]</scope>
    <source>
        <strain evidence="2">KMS</strain>
    </source>
</reference>
<dbReference type="EMBL" id="CP000518">
    <property type="protein sequence ID" value="ABL94285.1"/>
    <property type="molecule type" value="Genomic_DNA"/>
</dbReference>
<feature type="region of interest" description="Disordered" evidence="1">
    <location>
        <begin position="211"/>
        <end position="237"/>
    </location>
</feature>
<feature type="region of interest" description="Disordered" evidence="1">
    <location>
        <begin position="279"/>
        <end position="303"/>
    </location>
</feature>
<accession>A1UN77</accession>
<proteinExistence type="predicted"/>
<dbReference type="AlphaFoldDB" id="A1UN77"/>
<gene>
    <name evidence="2" type="ordered locus">Mkms_5096</name>
</gene>